<accession>X1CTC1</accession>
<name>X1CTC1_9ZZZZ</name>
<proteinExistence type="predicted"/>
<reference evidence="1" key="1">
    <citation type="journal article" date="2014" name="Front. Microbiol.">
        <title>High frequency of phylogenetically diverse reductive dehalogenase-homologous genes in deep subseafloor sedimentary metagenomes.</title>
        <authorList>
            <person name="Kawai M."/>
            <person name="Futagami T."/>
            <person name="Toyoda A."/>
            <person name="Takaki Y."/>
            <person name="Nishi S."/>
            <person name="Hori S."/>
            <person name="Arai W."/>
            <person name="Tsubouchi T."/>
            <person name="Morono Y."/>
            <person name="Uchiyama I."/>
            <person name="Ito T."/>
            <person name="Fujiyama A."/>
            <person name="Inagaki F."/>
            <person name="Takami H."/>
        </authorList>
    </citation>
    <scope>NUCLEOTIDE SEQUENCE</scope>
    <source>
        <strain evidence="1">Expedition CK06-06</strain>
    </source>
</reference>
<dbReference type="EMBL" id="BART01033844">
    <property type="protein sequence ID" value="GAH11721.1"/>
    <property type="molecule type" value="Genomic_DNA"/>
</dbReference>
<protein>
    <recommendedName>
        <fullName evidence="2">Lipoprotein</fullName>
    </recommendedName>
</protein>
<organism evidence="1">
    <name type="scientific">marine sediment metagenome</name>
    <dbReference type="NCBI Taxonomy" id="412755"/>
    <lineage>
        <taxon>unclassified sequences</taxon>
        <taxon>metagenomes</taxon>
        <taxon>ecological metagenomes</taxon>
    </lineage>
</organism>
<evidence type="ECO:0008006" key="2">
    <source>
        <dbReference type="Google" id="ProtNLM"/>
    </source>
</evidence>
<comment type="caution">
    <text evidence="1">The sequence shown here is derived from an EMBL/GenBank/DDBJ whole genome shotgun (WGS) entry which is preliminary data.</text>
</comment>
<evidence type="ECO:0000313" key="1">
    <source>
        <dbReference type="EMBL" id="GAH11721.1"/>
    </source>
</evidence>
<dbReference type="PROSITE" id="PS51257">
    <property type="entry name" value="PROKAR_LIPOPROTEIN"/>
    <property type="match status" value="1"/>
</dbReference>
<sequence length="158" mass="17110">MKRLIVVFIIIFLVVLISCKQGTSFKGGEVNEKIDSARIEFKNNNVAEGLDIILDAVLAVLPFTDFPAEVETKVYSAKESFKEGILNTEGTKAIREALALIKTKAEEQEPASGSMGDVAEAFNKMLTSAQEEMEKENPAGAVEMLLEGVLLIFGPAVS</sequence>
<dbReference type="AlphaFoldDB" id="X1CTC1"/>
<gene>
    <name evidence="1" type="ORF">S01H4_58021</name>
</gene>